<sequence>MREVDEQDATWAREVFARATDGAPDVSVDVPTALRRGRRRRAVRAVGVPGAFAIGVLGAVLMLPHVVPGPTPAAVAPTATGVSATPSPSPSDGAAALTDLVEDARREAEHDRAVEELLAQREAARIAAEAAAAAKTPDDYLELGPMTADSVVELFALAEVPDVDLVRVIPSDRWPARMDRCMQDRGGWHFAAVGEGGWRVGPQGADQDALGAALYACLVMFPEEP</sequence>
<name>A0A512PDY0_9CELL</name>
<reference evidence="2 3" key="1">
    <citation type="submission" date="2019-07" db="EMBL/GenBank/DDBJ databases">
        <title>Whole genome shotgun sequence of Cellulomonas soli NBRC 109434.</title>
        <authorList>
            <person name="Hosoyama A."/>
            <person name="Uohara A."/>
            <person name="Ohji S."/>
            <person name="Ichikawa N."/>
        </authorList>
    </citation>
    <scope>NUCLEOTIDE SEQUENCE [LARGE SCALE GENOMIC DNA]</scope>
    <source>
        <strain evidence="2 3">NBRC 109434</strain>
    </source>
</reference>
<accession>A0A512PDY0</accession>
<evidence type="ECO:0000256" key="1">
    <source>
        <dbReference type="SAM" id="Phobius"/>
    </source>
</evidence>
<keyword evidence="1" id="KW-0812">Transmembrane</keyword>
<protein>
    <submittedName>
        <fullName evidence="2">Uncharacterized protein</fullName>
    </submittedName>
</protein>
<organism evidence="2 3">
    <name type="scientific">Cellulomonas soli</name>
    <dbReference type="NCBI Taxonomy" id="931535"/>
    <lineage>
        <taxon>Bacteria</taxon>
        <taxon>Bacillati</taxon>
        <taxon>Actinomycetota</taxon>
        <taxon>Actinomycetes</taxon>
        <taxon>Micrococcales</taxon>
        <taxon>Cellulomonadaceae</taxon>
        <taxon>Cellulomonas</taxon>
    </lineage>
</organism>
<dbReference type="AlphaFoldDB" id="A0A512PDY0"/>
<gene>
    <name evidence="2" type="ORF">CSO01_21230</name>
</gene>
<dbReference type="Proteomes" id="UP000321798">
    <property type="component" value="Unassembled WGS sequence"/>
</dbReference>
<proteinExistence type="predicted"/>
<keyword evidence="1" id="KW-0472">Membrane</keyword>
<keyword evidence="3" id="KW-1185">Reference proteome</keyword>
<evidence type="ECO:0000313" key="2">
    <source>
        <dbReference type="EMBL" id="GEP69408.1"/>
    </source>
</evidence>
<dbReference type="OrthoDB" id="3726412at2"/>
<dbReference type="RefSeq" id="WP_146953167.1">
    <property type="nucleotide sequence ID" value="NZ_BAABBJ010000007.1"/>
</dbReference>
<dbReference type="EMBL" id="BKAL01000007">
    <property type="protein sequence ID" value="GEP69408.1"/>
    <property type="molecule type" value="Genomic_DNA"/>
</dbReference>
<evidence type="ECO:0000313" key="3">
    <source>
        <dbReference type="Proteomes" id="UP000321798"/>
    </source>
</evidence>
<keyword evidence="1" id="KW-1133">Transmembrane helix</keyword>
<comment type="caution">
    <text evidence="2">The sequence shown here is derived from an EMBL/GenBank/DDBJ whole genome shotgun (WGS) entry which is preliminary data.</text>
</comment>
<feature type="transmembrane region" description="Helical" evidence="1">
    <location>
        <begin position="42"/>
        <end position="63"/>
    </location>
</feature>